<evidence type="ECO:0000313" key="3">
    <source>
        <dbReference type="Proteomes" id="UP001161247"/>
    </source>
</evidence>
<feature type="compositionally biased region" description="Basic residues" evidence="1">
    <location>
        <begin position="235"/>
        <end position="247"/>
    </location>
</feature>
<protein>
    <submittedName>
        <fullName evidence="2">OLC1v1005658C1</fullName>
    </submittedName>
</protein>
<dbReference type="Proteomes" id="UP001161247">
    <property type="component" value="Chromosome 5"/>
</dbReference>
<proteinExistence type="predicted"/>
<feature type="compositionally biased region" description="Basic and acidic residues" evidence="1">
    <location>
        <begin position="248"/>
        <end position="259"/>
    </location>
</feature>
<accession>A0AAV1DFS9</accession>
<evidence type="ECO:0000256" key="1">
    <source>
        <dbReference type="SAM" id="MobiDB-lite"/>
    </source>
</evidence>
<feature type="region of interest" description="Disordered" evidence="1">
    <location>
        <begin position="221"/>
        <end position="264"/>
    </location>
</feature>
<keyword evidence="3" id="KW-1185">Reference proteome</keyword>
<gene>
    <name evidence="2" type="ORF">OLC1_LOCUS14977</name>
</gene>
<evidence type="ECO:0000313" key="2">
    <source>
        <dbReference type="EMBL" id="CAI9106488.1"/>
    </source>
</evidence>
<reference evidence="2" key="1">
    <citation type="submission" date="2023-03" db="EMBL/GenBank/DDBJ databases">
        <authorList>
            <person name="Julca I."/>
        </authorList>
    </citation>
    <scope>NUCLEOTIDE SEQUENCE</scope>
</reference>
<dbReference type="AlphaFoldDB" id="A0AAV1DFS9"/>
<sequence length="306" mass="34529">MTQQRFKALEHQLASYATMTARLEQALHAASQQNAGLDADNSGCNGLTLTEAQHMVTATGNDVIRNMHLLNQFQQQNTVSQVPTFHTQFQEGPAMIPPIIGQKNVPRIEQGAQGNQGIFPQEHRLMVVPMETHPPGCKSQPTTWTATKASWSKGWSYRVDLGNEFRQEQDATIYANQNEARDHRLFVWQHIGPPASQRTATSRVVKTPTVNDESWHHVVHPKFPSQTPTGPKMTRTQKRRWQRVLNKRSRENSEKEDKSVAPMGNTKEDMSLVVFAGAIIFESYGSRKAQRSSYYARSGFIYNGTI</sequence>
<dbReference type="EMBL" id="OX459122">
    <property type="protein sequence ID" value="CAI9106488.1"/>
    <property type="molecule type" value="Genomic_DNA"/>
</dbReference>
<name>A0AAV1DFS9_OLDCO</name>
<organism evidence="2 3">
    <name type="scientific">Oldenlandia corymbosa var. corymbosa</name>
    <dbReference type="NCBI Taxonomy" id="529605"/>
    <lineage>
        <taxon>Eukaryota</taxon>
        <taxon>Viridiplantae</taxon>
        <taxon>Streptophyta</taxon>
        <taxon>Embryophyta</taxon>
        <taxon>Tracheophyta</taxon>
        <taxon>Spermatophyta</taxon>
        <taxon>Magnoliopsida</taxon>
        <taxon>eudicotyledons</taxon>
        <taxon>Gunneridae</taxon>
        <taxon>Pentapetalae</taxon>
        <taxon>asterids</taxon>
        <taxon>lamiids</taxon>
        <taxon>Gentianales</taxon>
        <taxon>Rubiaceae</taxon>
        <taxon>Rubioideae</taxon>
        <taxon>Spermacoceae</taxon>
        <taxon>Hedyotis-Oldenlandia complex</taxon>
        <taxon>Oldenlandia</taxon>
    </lineage>
</organism>